<dbReference type="VEuPathDB" id="VectorBase:BGLB030250"/>
<accession>A0A2C9LED5</accession>
<sequence length="327" mass="37042">MSYISGGLLIGGHETQESEGGEADLHKHRAGCWKSFGHFNFQPIYRFHLPPSHFDANLYFLVKAVADLTVRVSVKIASQHRPKVWPNTIHAYPFSNQSETRTLRTGSGRVSSIQRFEVDSRLDGSNNKTEYTKCWCRKCQDSESPSKVWWEFNVNTVSHLVFDDIEASHTTLRIFYDKDDSPVVSVYTVKVENVNVFDDFCQLKCVTCDKDLASTLGLMLSRYECQKHNVYYQNKNSRDDKKLNFIVSHPHGCPKQVSFGQWKNKHMFGGKCIFTYTTATCPGSSGAHVQCVGYKSQLSWSDLVHSRCLGFGFNSLNCSGAAIVDLF</sequence>
<proteinExistence type="predicted"/>
<dbReference type="EnsemblMetazoa" id="BGLB030250-RA">
    <property type="protein sequence ID" value="BGLB030250-PA"/>
    <property type="gene ID" value="BGLB030250"/>
</dbReference>
<gene>
    <name evidence="1" type="primary">106074387</name>
</gene>
<reference evidence="1" key="1">
    <citation type="submission" date="2020-05" db="UniProtKB">
        <authorList>
            <consortium name="EnsemblMetazoa"/>
        </authorList>
    </citation>
    <scope>IDENTIFICATION</scope>
    <source>
        <strain evidence="1">BB02</strain>
    </source>
</reference>
<dbReference type="KEGG" id="bgt:106074387"/>
<dbReference type="VEuPathDB" id="VectorBase:BGLAX_027203"/>
<dbReference type="AlphaFoldDB" id="A0A2C9LED5"/>
<organism evidence="1 2">
    <name type="scientific">Biomphalaria glabrata</name>
    <name type="common">Bloodfluke planorb</name>
    <name type="synonym">Freshwater snail</name>
    <dbReference type="NCBI Taxonomy" id="6526"/>
    <lineage>
        <taxon>Eukaryota</taxon>
        <taxon>Metazoa</taxon>
        <taxon>Spiralia</taxon>
        <taxon>Lophotrochozoa</taxon>
        <taxon>Mollusca</taxon>
        <taxon>Gastropoda</taxon>
        <taxon>Heterobranchia</taxon>
        <taxon>Euthyneura</taxon>
        <taxon>Panpulmonata</taxon>
        <taxon>Hygrophila</taxon>
        <taxon>Lymnaeoidea</taxon>
        <taxon>Planorbidae</taxon>
        <taxon>Biomphalaria</taxon>
    </lineage>
</organism>
<name>A0A2C9LED5_BIOGL</name>
<evidence type="ECO:0000313" key="1">
    <source>
        <dbReference type="EnsemblMetazoa" id="BGLB030250-PA"/>
    </source>
</evidence>
<protein>
    <submittedName>
        <fullName evidence="1">Uncharacterized protein</fullName>
    </submittedName>
</protein>
<evidence type="ECO:0000313" key="2">
    <source>
        <dbReference type="Proteomes" id="UP000076420"/>
    </source>
</evidence>
<dbReference type="Proteomes" id="UP000076420">
    <property type="component" value="Unassembled WGS sequence"/>
</dbReference>